<feature type="domain" description="Peptidase S11 D-alanyl-D-alanine carboxypeptidase A N-terminal" evidence="9">
    <location>
        <begin position="26"/>
        <end position="254"/>
    </location>
</feature>
<organism evidence="10 11">
    <name type="scientific">Robertmurraya mangrovi</name>
    <dbReference type="NCBI Taxonomy" id="3098077"/>
    <lineage>
        <taxon>Bacteria</taxon>
        <taxon>Bacillati</taxon>
        <taxon>Bacillota</taxon>
        <taxon>Bacilli</taxon>
        <taxon>Bacillales</taxon>
        <taxon>Bacillaceae</taxon>
        <taxon>Robertmurraya</taxon>
    </lineage>
</organism>
<dbReference type="RefSeq" id="WP_322448793.1">
    <property type="nucleotide sequence ID" value="NZ_JAXOFX010000027.1"/>
</dbReference>
<evidence type="ECO:0000256" key="5">
    <source>
        <dbReference type="ARBA" id="ARBA00022984"/>
    </source>
</evidence>
<keyword evidence="8" id="KW-0472">Membrane</keyword>
<keyword evidence="5" id="KW-0573">Peptidoglycan synthesis</keyword>
<dbReference type="Pfam" id="PF00768">
    <property type="entry name" value="Peptidase_S11"/>
    <property type="match status" value="1"/>
</dbReference>
<comment type="similarity">
    <text evidence="1 7">Belongs to the peptidase S11 family.</text>
</comment>
<keyword evidence="10" id="KW-0121">Carboxypeptidase</keyword>
<evidence type="ECO:0000256" key="2">
    <source>
        <dbReference type="ARBA" id="ARBA00022729"/>
    </source>
</evidence>
<evidence type="ECO:0000256" key="7">
    <source>
        <dbReference type="RuleBase" id="RU004016"/>
    </source>
</evidence>
<keyword evidence="8" id="KW-0812">Transmembrane</keyword>
<dbReference type="Proteomes" id="UP001290455">
    <property type="component" value="Unassembled WGS sequence"/>
</dbReference>
<evidence type="ECO:0000256" key="6">
    <source>
        <dbReference type="ARBA" id="ARBA00023316"/>
    </source>
</evidence>
<keyword evidence="4" id="KW-0133">Cell shape</keyword>
<dbReference type="PRINTS" id="PR00725">
    <property type="entry name" value="DADACBPTASE1"/>
</dbReference>
<name>A0ABU5J5A6_9BACI</name>
<evidence type="ECO:0000313" key="11">
    <source>
        <dbReference type="Proteomes" id="UP001290455"/>
    </source>
</evidence>
<dbReference type="EC" id="3.4.-.-" evidence="10"/>
<evidence type="ECO:0000256" key="4">
    <source>
        <dbReference type="ARBA" id="ARBA00022960"/>
    </source>
</evidence>
<dbReference type="InterPro" id="IPR012338">
    <property type="entry name" value="Beta-lactam/transpept-like"/>
</dbReference>
<gene>
    <name evidence="10" type="ORF">SM124_22810</name>
</gene>
<keyword evidence="3 10" id="KW-0378">Hydrolase</keyword>
<dbReference type="EMBL" id="JAXOFX010000027">
    <property type="protein sequence ID" value="MDZ5474511.1"/>
    <property type="molecule type" value="Genomic_DNA"/>
</dbReference>
<evidence type="ECO:0000313" key="10">
    <source>
        <dbReference type="EMBL" id="MDZ5474511.1"/>
    </source>
</evidence>
<reference evidence="10 11" key="1">
    <citation type="submission" date="2023-11" db="EMBL/GenBank/DDBJ databases">
        <title>Bacillus jintuensis, isolated from a mudflat on the Beibu Gulf coast.</title>
        <authorList>
            <person name="Li M."/>
        </authorList>
    </citation>
    <scope>NUCLEOTIDE SEQUENCE [LARGE SCALE GENOMIC DNA]</scope>
    <source>
        <strain evidence="10 11">31A1R</strain>
    </source>
</reference>
<keyword evidence="8" id="KW-1133">Transmembrane helix</keyword>
<dbReference type="Gene3D" id="3.40.710.10">
    <property type="entry name" value="DD-peptidase/beta-lactamase superfamily"/>
    <property type="match status" value="1"/>
</dbReference>
<accession>A0ABU5J5A6</accession>
<dbReference type="GO" id="GO:0004180">
    <property type="term" value="F:carboxypeptidase activity"/>
    <property type="evidence" value="ECO:0007669"/>
    <property type="project" value="UniProtKB-KW"/>
</dbReference>
<dbReference type="InterPro" id="IPR018044">
    <property type="entry name" value="Peptidase_S11"/>
</dbReference>
<evidence type="ECO:0000256" key="1">
    <source>
        <dbReference type="ARBA" id="ARBA00007164"/>
    </source>
</evidence>
<keyword evidence="6" id="KW-0961">Cell wall biogenesis/degradation</keyword>
<sequence length="388" mass="43384">MKKLILIIMPLFLFLSIQIKAVASNEQDLNIVSKAAILIDSKSGAVLFEKNAQKKMYPASLTKIATAIYAIEKGNLDEMVTVSEESVQVDGTRVYLNPGEQVPLRKLVQGMLINSGNDAAHAIADHLHGDIETFSDHLNQFLKAEVGVNHTHFTNPHGLFDKKHYTTAYDLALITNYALKSPDFKEIFGTKELPWQGKSWDTTIYTHHRLLKGEIPFEGITGGKTGFVNESRQTLATTAHNEQIELTAVVLKADFKNDIYKDTMTLLDYGYTHYRTSSLEKDTEYRHGDEKFVLEKDTIVTVPIEGPILNVSAAGELFIQNDHEVIIQTIPLTPLVKEEAVVAKAEPLKEDGAKGSIARDNSRVYMLITAALLSVGLVWFILKRRVYR</sequence>
<protein>
    <submittedName>
        <fullName evidence="10">D-alanyl-D-alanine carboxypeptidase family protein</fullName>
        <ecNumber evidence="10">3.4.-.-</ecNumber>
    </submittedName>
</protein>
<dbReference type="SUPFAM" id="SSF56601">
    <property type="entry name" value="beta-lactamase/transpeptidase-like"/>
    <property type="match status" value="1"/>
</dbReference>
<proteinExistence type="inferred from homology"/>
<dbReference type="PANTHER" id="PTHR21581">
    <property type="entry name" value="D-ALANYL-D-ALANINE CARBOXYPEPTIDASE"/>
    <property type="match status" value="1"/>
</dbReference>
<dbReference type="PANTHER" id="PTHR21581:SF33">
    <property type="entry name" value="D-ALANYL-D-ALANINE CARBOXYPEPTIDASE DACB"/>
    <property type="match status" value="1"/>
</dbReference>
<evidence type="ECO:0000256" key="8">
    <source>
        <dbReference type="SAM" id="Phobius"/>
    </source>
</evidence>
<evidence type="ECO:0000259" key="9">
    <source>
        <dbReference type="Pfam" id="PF00768"/>
    </source>
</evidence>
<keyword evidence="10" id="KW-0645">Protease</keyword>
<feature type="transmembrane region" description="Helical" evidence="8">
    <location>
        <begin position="364"/>
        <end position="382"/>
    </location>
</feature>
<dbReference type="InterPro" id="IPR001967">
    <property type="entry name" value="Peptidase_S11_N"/>
</dbReference>
<evidence type="ECO:0000256" key="3">
    <source>
        <dbReference type="ARBA" id="ARBA00022801"/>
    </source>
</evidence>
<keyword evidence="11" id="KW-1185">Reference proteome</keyword>
<comment type="caution">
    <text evidence="10">The sequence shown here is derived from an EMBL/GenBank/DDBJ whole genome shotgun (WGS) entry which is preliminary data.</text>
</comment>
<keyword evidence="2" id="KW-0732">Signal</keyword>